<organism evidence="2 3">
    <name type="scientific">Chryseobacterium nakagawai</name>
    <dbReference type="NCBI Taxonomy" id="1241982"/>
    <lineage>
        <taxon>Bacteria</taxon>
        <taxon>Pseudomonadati</taxon>
        <taxon>Bacteroidota</taxon>
        <taxon>Flavobacteriia</taxon>
        <taxon>Flavobacteriales</taxon>
        <taxon>Weeksellaceae</taxon>
        <taxon>Chryseobacterium group</taxon>
        <taxon>Chryseobacterium</taxon>
    </lineage>
</organism>
<dbReference type="InterPro" id="IPR001509">
    <property type="entry name" value="Epimerase_deHydtase"/>
</dbReference>
<dbReference type="EMBL" id="CP033923">
    <property type="protein sequence ID" value="AZA90056.1"/>
    <property type="molecule type" value="Genomic_DNA"/>
</dbReference>
<dbReference type="InterPro" id="IPR050177">
    <property type="entry name" value="Lipid_A_modif_metabolic_enz"/>
</dbReference>
<keyword evidence="3" id="KW-1185">Reference proteome</keyword>
<accession>A0AAD0YFH1</accession>
<feature type="domain" description="NAD-dependent epimerase/dehydratase" evidence="1">
    <location>
        <begin position="3"/>
        <end position="209"/>
    </location>
</feature>
<dbReference type="PANTHER" id="PTHR43245">
    <property type="entry name" value="BIFUNCTIONAL POLYMYXIN RESISTANCE PROTEIN ARNA"/>
    <property type="match status" value="1"/>
</dbReference>
<dbReference type="InterPro" id="IPR036291">
    <property type="entry name" value="NAD(P)-bd_dom_sf"/>
</dbReference>
<dbReference type="SUPFAM" id="SSF51735">
    <property type="entry name" value="NAD(P)-binding Rossmann-fold domains"/>
    <property type="match status" value="1"/>
</dbReference>
<protein>
    <submittedName>
        <fullName evidence="2">NAD-dependent epimerase/dehydratase family protein</fullName>
    </submittedName>
</protein>
<dbReference type="Proteomes" id="UP000278288">
    <property type="component" value="Chromosome"/>
</dbReference>
<dbReference type="Gene3D" id="3.40.50.720">
    <property type="entry name" value="NAD(P)-binding Rossmann-like Domain"/>
    <property type="match status" value="1"/>
</dbReference>
<name>A0AAD0YFH1_CHRNA</name>
<gene>
    <name evidence="2" type="ORF">EG343_05195</name>
</gene>
<evidence type="ECO:0000259" key="1">
    <source>
        <dbReference type="Pfam" id="PF01370"/>
    </source>
</evidence>
<dbReference type="AlphaFoldDB" id="A0AAD0YFH1"/>
<evidence type="ECO:0000313" key="2">
    <source>
        <dbReference type="EMBL" id="AZA90056.1"/>
    </source>
</evidence>
<evidence type="ECO:0000313" key="3">
    <source>
        <dbReference type="Proteomes" id="UP000278288"/>
    </source>
</evidence>
<reference evidence="2 3" key="1">
    <citation type="submission" date="2018-11" db="EMBL/GenBank/DDBJ databases">
        <title>Proposal to divide the Flavobacteriaceae and reorganize its genera based on Amino Acid Identity values calculated from whole genome sequences.</title>
        <authorList>
            <person name="Nicholson A.C."/>
            <person name="Gulvik C.A."/>
            <person name="Whitney A.M."/>
            <person name="Humrighouse B.W."/>
            <person name="Bell M."/>
            <person name="Holmes B."/>
            <person name="Steigerwalt A.G."/>
            <person name="Villarma A."/>
            <person name="Sheth M."/>
            <person name="Batra D."/>
            <person name="Pryor J."/>
            <person name="Bernardet J.-F."/>
            <person name="Hugo C."/>
            <person name="Kampfer P."/>
            <person name="Newman J."/>
            <person name="McQuiston J.R."/>
        </authorList>
    </citation>
    <scope>NUCLEOTIDE SEQUENCE [LARGE SCALE GENOMIC DNA]</scope>
    <source>
        <strain evidence="2 3">G0041</strain>
    </source>
</reference>
<dbReference type="PANTHER" id="PTHR43245:SF13">
    <property type="entry name" value="UDP-D-APIOSE_UDP-D-XYLOSE SYNTHASE 2"/>
    <property type="match status" value="1"/>
</dbReference>
<proteinExistence type="predicted"/>
<dbReference type="KEGG" id="cnk:EG343_05195"/>
<dbReference type="RefSeq" id="WP_123856602.1">
    <property type="nucleotide sequence ID" value="NZ_CP033923.1"/>
</dbReference>
<sequence>MQVILGAGGDIGIPLAKELKKYTDKIRLVARNPQKVNTDDELFVADITNGDLVKNAVTGADVVYLVVGFPYDINIWRKNWPLVIDNVINACITHKAKLVFLDNVYVYDYSEIPHMQENSTMNPSSEKGKVRMIVLEKLMAAMQTKGLPLIIARSADFYGPNARNGIINTLLLTPIKKGKMMMWQSNANKIHSFTYTPDAAKATAILGNTADAYNQVWHLPTAFEKLRGKDFIKIAADLANKKPSFFLLKPWLMKIIGLFDKTIRNLVEMQYQNTQDYFFDSTKFCEKFNFTPTTYKDGMKETFESIQA</sequence>
<dbReference type="Pfam" id="PF01370">
    <property type="entry name" value="Epimerase"/>
    <property type="match status" value="1"/>
</dbReference>